<dbReference type="InterPro" id="IPR022657">
    <property type="entry name" value="De-COase2_CS"/>
</dbReference>
<evidence type="ECO:0000256" key="12">
    <source>
        <dbReference type="SAM" id="Phobius"/>
    </source>
</evidence>
<comment type="subunit">
    <text evidence="9">Homodimer. Only the dimer is catalytically active, as the active sites are constructed of residues from both monomers.</text>
</comment>
<feature type="active site" description="Proton donor" evidence="11">
    <location>
        <position position="346"/>
    </location>
</feature>
<dbReference type="Gene3D" id="3.20.20.10">
    <property type="entry name" value="Alanine racemase"/>
    <property type="match status" value="1"/>
</dbReference>
<dbReference type="Proteomes" id="UP000472263">
    <property type="component" value="Chromosome 8"/>
</dbReference>
<dbReference type="PRINTS" id="PR01182">
    <property type="entry name" value="ORNDCRBXLASE"/>
</dbReference>
<keyword evidence="15" id="KW-1185">Reference proteome</keyword>
<evidence type="ECO:0000256" key="10">
    <source>
        <dbReference type="ARBA" id="ARBA00049127"/>
    </source>
</evidence>
<feature type="transmembrane region" description="Helical" evidence="12">
    <location>
        <begin position="414"/>
        <end position="433"/>
    </location>
</feature>
<dbReference type="InterPro" id="IPR022644">
    <property type="entry name" value="De-COase2_N"/>
</dbReference>
<dbReference type="EC" id="4.1.1.17" evidence="7"/>
<dbReference type="AlphaFoldDB" id="A0A667WLS3"/>
<dbReference type="InterPro" id="IPR029066">
    <property type="entry name" value="PLP-binding_barrel"/>
</dbReference>
<dbReference type="GO" id="GO:0005737">
    <property type="term" value="C:cytoplasm"/>
    <property type="evidence" value="ECO:0007669"/>
    <property type="project" value="TreeGrafter"/>
</dbReference>
<evidence type="ECO:0000259" key="13">
    <source>
        <dbReference type="Pfam" id="PF02784"/>
    </source>
</evidence>
<comment type="function">
    <text evidence="8">Catalyzes the first and rate-limiting step of polyamine biosynthesis that converts ornithine into putrescine, which is the precursor for the polyamines, spermidine and spermine. Polyamines are essential for cell proliferation and are implicated in cellular processes, ranging from DNA replication to apoptosis.</text>
</comment>
<evidence type="ECO:0000256" key="6">
    <source>
        <dbReference type="ARBA" id="ARBA00034115"/>
    </source>
</evidence>
<reference evidence="14" key="2">
    <citation type="submission" date="2025-08" db="UniProtKB">
        <authorList>
            <consortium name="Ensembl"/>
        </authorList>
    </citation>
    <scope>IDENTIFICATION</scope>
</reference>
<dbReference type="SUPFAM" id="SSF50621">
    <property type="entry name" value="Alanine racemase C-terminal domain-like"/>
    <property type="match status" value="1"/>
</dbReference>
<comment type="cofactor">
    <cofactor evidence="1 11">
        <name>pyridoxal 5'-phosphate</name>
        <dbReference type="ChEBI" id="CHEBI:597326"/>
    </cofactor>
</comment>
<dbReference type="SUPFAM" id="SSF51419">
    <property type="entry name" value="PLP-binding barrel"/>
    <property type="match status" value="1"/>
</dbReference>
<dbReference type="Gene3D" id="2.40.37.10">
    <property type="entry name" value="Lyase, Ornithine Decarboxylase, Chain A, domain 1"/>
    <property type="match status" value="1"/>
</dbReference>
<gene>
    <name evidence="14" type="primary">LOC115363724</name>
    <name evidence="14" type="synonym">ODC1</name>
</gene>
<evidence type="ECO:0000256" key="3">
    <source>
        <dbReference type="ARBA" id="ARBA00022898"/>
    </source>
</evidence>
<dbReference type="InterPro" id="IPR002433">
    <property type="entry name" value="Orn_de-COase"/>
</dbReference>
<reference evidence="14" key="1">
    <citation type="submission" date="2019-06" db="EMBL/GenBank/DDBJ databases">
        <authorList>
            <consortium name="Wellcome Sanger Institute Data Sharing"/>
        </authorList>
    </citation>
    <scope>NUCLEOTIDE SEQUENCE [LARGE SCALE GENOMIC DNA]</scope>
</reference>
<evidence type="ECO:0000256" key="1">
    <source>
        <dbReference type="ARBA" id="ARBA00001933"/>
    </source>
</evidence>
<evidence type="ECO:0000256" key="2">
    <source>
        <dbReference type="ARBA" id="ARBA00008872"/>
    </source>
</evidence>
<evidence type="ECO:0000256" key="8">
    <source>
        <dbReference type="ARBA" id="ARBA00037173"/>
    </source>
</evidence>
<keyword evidence="12" id="KW-0472">Membrane</keyword>
<keyword evidence="5" id="KW-0456">Lyase</keyword>
<protein>
    <recommendedName>
        <fullName evidence="7">ornithine decarboxylase</fullName>
        <ecNumber evidence="7">4.1.1.17</ecNumber>
    </recommendedName>
</protein>
<reference evidence="14" key="3">
    <citation type="submission" date="2025-09" db="UniProtKB">
        <authorList>
            <consortium name="Ensembl"/>
        </authorList>
    </citation>
    <scope>IDENTIFICATION</scope>
</reference>
<dbReference type="GO" id="GO:0033387">
    <property type="term" value="P:putrescine biosynthetic process from arginine, via ornithine"/>
    <property type="evidence" value="ECO:0007669"/>
    <property type="project" value="TreeGrafter"/>
</dbReference>
<dbReference type="PROSITE" id="PS00878">
    <property type="entry name" value="ODR_DC_2_1"/>
    <property type="match status" value="1"/>
</dbReference>
<dbReference type="GeneTree" id="ENSGT00950000182995"/>
<dbReference type="InterPro" id="IPR000183">
    <property type="entry name" value="Orn/DAP/Arg_de-COase"/>
</dbReference>
<name>A0A667WLS3_9TELE</name>
<dbReference type="Pfam" id="PF02784">
    <property type="entry name" value="Orn_Arg_deC_N"/>
    <property type="match status" value="1"/>
</dbReference>
<dbReference type="PROSITE" id="PS00879">
    <property type="entry name" value="ODR_DC_2_2"/>
    <property type="match status" value="1"/>
</dbReference>
<dbReference type="GO" id="GO:0004586">
    <property type="term" value="F:ornithine decarboxylase activity"/>
    <property type="evidence" value="ECO:0007669"/>
    <property type="project" value="UniProtKB-EC"/>
</dbReference>
<evidence type="ECO:0000256" key="9">
    <source>
        <dbReference type="ARBA" id="ARBA00046672"/>
    </source>
</evidence>
<dbReference type="PANTHER" id="PTHR11482">
    <property type="entry name" value="ARGININE/DIAMINOPIMELATE/ORNITHINE DECARBOXYLASE"/>
    <property type="match status" value="1"/>
</dbReference>
<keyword evidence="4" id="KW-0620">Polyamine biosynthesis</keyword>
<evidence type="ECO:0000313" key="15">
    <source>
        <dbReference type="Proteomes" id="UP000472263"/>
    </source>
</evidence>
<keyword evidence="12" id="KW-0812">Transmembrane</keyword>
<organism evidence="14 15">
    <name type="scientific">Myripristis murdjan</name>
    <name type="common">pinecone soldierfish</name>
    <dbReference type="NCBI Taxonomy" id="586833"/>
    <lineage>
        <taxon>Eukaryota</taxon>
        <taxon>Metazoa</taxon>
        <taxon>Chordata</taxon>
        <taxon>Craniata</taxon>
        <taxon>Vertebrata</taxon>
        <taxon>Euteleostomi</taxon>
        <taxon>Actinopterygii</taxon>
        <taxon>Neopterygii</taxon>
        <taxon>Teleostei</taxon>
        <taxon>Neoteleostei</taxon>
        <taxon>Acanthomorphata</taxon>
        <taxon>Holocentriformes</taxon>
        <taxon>Holocentridae</taxon>
        <taxon>Myripristis</taxon>
    </lineage>
</organism>
<keyword evidence="12" id="KW-1133">Transmembrane helix</keyword>
<dbReference type="PRINTS" id="PR01179">
    <property type="entry name" value="ODADCRBXLASE"/>
</dbReference>
<feature type="domain" description="Orn/DAP/Arg decarboxylase 2 N-terminal" evidence="13">
    <location>
        <begin position="45"/>
        <end position="278"/>
    </location>
</feature>
<evidence type="ECO:0000256" key="4">
    <source>
        <dbReference type="ARBA" id="ARBA00023115"/>
    </source>
</evidence>
<evidence type="ECO:0000256" key="7">
    <source>
        <dbReference type="ARBA" id="ARBA00034138"/>
    </source>
</evidence>
<accession>A0A667WLS3</accession>
<evidence type="ECO:0000256" key="5">
    <source>
        <dbReference type="ARBA" id="ARBA00023239"/>
    </source>
</evidence>
<keyword evidence="3 11" id="KW-0663">Pyridoxal phosphate</keyword>
<proteinExistence type="inferred from homology"/>
<dbReference type="InterPro" id="IPR009006">
    <property type="entry name" value="Ala_racemase/Decarboxylase_C"/>
</dbReference>
<evidence type="ECO:0000256" key="11">
    <source>
        <dbReference type="PIRSR" id="PIRSR600183-50"/>
    </source>
</evidence>
<feature type="modified residue" description="N6-(pyridoxal phosphate)lysine" evidence="11">
    <location>
        <position position="69"/>
    </location>
</feature>
<sequence>MAALDPKRYDINILENGGTVREFIDKKIDELSLADCSEPFHVADLDDVYKKHLTWSENLPRVTPFYAVKCNTTPAVIRTLSALGTGFDCASKAEIELVLSLGATPDRIIYAHTTKPEAHIKYARARGVHMMTFDNQDELTKIARCHPSAKLVLRITVDDSSSLRRLNLKFGARPAAAGGLLRRAGELGLDVVGVSFHVGCMCSDSRAYRRAIADARHVFNTAMGFQMSLLDIGGGFPGSDNFPLKFEEIAECINVALDEFFPPDCGVQIIAEPGRYFMETAFTLAVNVFAKTVTMEDAAEHNGKDAVLTMETNENTSLSCLISWQLLKRCRSRERRYRSVIWGPTCDSMDRLTDSCLLPELQVGEWLLMDATGAYTLSVSSNFNGFERATVFSVVTPETWRALILLLEQTLNTMNFYCPVLLILFCFCFLLLFNRFNCI</sequence>
<dbReference type="FunFam" id="3.20.20.10:FF:000005">
    <property type="entry name" value="Ornithine decarboxylase"/>
    <property type="match status" value="1"/>
</dbReference>
<dbReference type="InParanoid" id="A0A667WLS3"/>
<evidence type="ECO:0000313" key="14">
    <source>
        <dbReference type="Ensembl" id="ENSMMDP00005001444.1"/>
    </source>
</evidence>
<dbReference type="CDD" id="cd00622">
    <property type="entry name" value="PLPDE_III_ODC"/>
    <property type="match status" value="1"/>
</dbReference>
<comment type="catalytic activity">
    <reaction evidence="10">
        <text>L-ornithine + H(+) = putrescine + CO2</text>
        <dbReference type="Rhea" id="RHEA:22964"/>
        <dbReference type="ChEBI" id="CHEBI:15378"/>
        <dbReference type="ChEBI" id="CHEBI:16526"/>
        <dbReference type="ChEBI" id="CHEBI:46911"/>
        <dbReference type="ChEBI" id="CHEBI:326268"/>
        <dbReference type="EC" id="4.1.1.17"/>
    </reaction>
</comment>
<comment type="similarity">
    <text evidence="2">Belongs to the Orn/Lys/Arg decarboxylase class-II family.</text>
</comment>
<comment type="pathway">
    <text evidence="6">Amine and polyamine biosynthesis; putrescine biosynthesis via L-ornithine pathway; putrescine from L-ornithine: step 1/1.</text>
</comment>
<dbReference type="InterPro" id="IPR022653">
    <property type="entry name" value="De-COase2_pyr-phos_BS"/>
</dbReference>
<dbReference type="Ensembl" id="ENSMMDT00005001475.1">
    <property type="protein sequence ID" value="ENSMMDP00005001444.1"/>
    <property type="gene ID" value="ENSMMDG00005000818.1"/>
</dbReference>
<dbReference type="PANTHER" id="PTHR11482:SF6">
    <property type="entry name" value="ORNITHINE DECARBOXYLASE 1-RELATED"/>
    <property type="match status" value="1"/>
</dbReference>